<dbReference type="Gene3D" id="3.40.50.300">
    <property type="entry name" value="P-loop containing nucleotide triphosphate hydrolases"/>
    <property type="match status" value="1"/>
</dbReference>
<evidence type="ECO:0000256" key="5">
    <source>
        <dbReference type="ARBA" id="ARBA00023136"/>
    </source>
</evidence>
<keyword evidence="2" id="KW-1003">Cell membrane</keyword>
<dbReference type="RefSeq" id="WP_345216995.1">
    <property type="nucleotide sequence ID" value="NZ_BAABGN010000012.1"/>
</dbReference>
<evidence type="ECO:0000256" key="3">
    <source>
        <dbReference type="ARBA" id="ARBA00022692"/>
    </source>
</evidence>
<dbReference type="InterPro" id="IPR051539">
    <property type="entry name" value="T4SS-coupling_protein"/>
</dbReference>
<dbReference type="InterPro" id="IPR027417">
    <property type="entry name" value="P-loop_NTPase"/>
</dbReference>
<dbReference type="CDD" id="cd01127">
    <property type="entry name" value="TrwB_TraG_TraD_VirD4"/>
    <property type="match status" value="1"/>
</dbReference>
<evidence type="ECO:0000313" key="8">
    <source>
        <dbReference type="EMBL" id="GAA4428177.1"/>
    </source>
</evidence>
<dbReference type="EMBL" id="BAABGN010000012">
    <property type="protein sequence ID" value="GAA4428177.1"/>
    <property type="molecule type" value="Genomic_DNA"/>
</dbReference>
<gene>
    <name evidence="8" type="ORF">GCM10023169_29040</name>
</gene>
<dbReference type="SUPFAM" id="SSF52540">
    <property type="entry name" value="P-loop containing nucleoside triphosphate hydrolases"/>
    <property type="match status" value="1"/>
</dbReference>
<evidence type="ECO:0000259" key="7">
    <source>
        <dbReference type="Pfam" id="PF12696"/>
    </source>
</evidence>
<dbReference type="InterPro" id="IPR032689">
    <property type="entry name" value="TraG-D_C"/>
</dbReference>
<organism evidence="8 9">
    <name type="scientific">Georgenia halophila</name>
    <dbReference type="NCBI Taxonomy" id="620889"/>
    <lineage>
        <taxon>Bacteria</taxon>
        <taxon>Bacillati</taxon>
        <taxon>Actinomycetota</taxon>
        <taxon>Actinomycetes</taxon>
        <taxon>Micrococcales</taxon>
        <taxon>Bogoriellaceae</taxon>
        <taxon>Georgenia</taxon>
    </lineage>
</organism>
<name>A0ABP8LF65_9MICO</name>
<evidence type="ECO:0000256" key="6">
    <source>
        <dbReference type="SAM" id="Phobius"/>
    </source>
</evidence>
<evidence type="ECO:0000256" key="2">
    <source>
        <dbReference type="ARBA" id="ARBA00022475"/>
    </source>
</evidence>
<protein>
    <recommendedName>
        <fullName evidence="7">TraD/TraG TraM recognition site domain-containing protein</fullName>
    </recommendedName>
</protein>
<dbReference type="PANTHER" id="PTHR37937:SF1">
    <property type="entry name" value="CONJUGATIVE TRANSFER: DNA TRANSPORT"/>
    <property type="match status" value="1"/>
</dbReference>
<keyword evidence="3 6" id="KW-0812">Transmembrane</keyword>
<comment type="subcellular location">
    <subcellularLocation>
        <location evidence="1">Cell membrane</location>
        <topology evidence="1">Multi-pass membrane protein</topology>
    </subcellularLocation>
</comment>
<feature type="transmembrane region" description="Helical" evidence="6">
    <location>
        <begin position="73"/>
        <end position="96"/>
    </location>
</feature>
<evidence type="ECO:0000256" key="4">
    <source>
        <dbReference type="ARBA" id="ARBA00022989"/>
    </source>
</evidence>
<accession>A0ABP8LF65</accession>
<sequence length="598" mass="63543">MSAANNRRTGPGGTGGEAILIWLALGLVVLVVGGAYAGAHLGHRLAGTADGLPTNPFEVFFGLLSGDITWPAAGTWILISAAVLILALVVAVALLVRRRRGPRMRVDGAATHMGRGRDIASQSRKQATATAQRLGVQGGSPGVPIGPTVNGGRQLYGSWEDMHLDVWGPRTGKTTSRAIPAILEAPGAVLITSNKRDVVDATRGPRQAAAGRVWVFDPQGICAEPATWWWNPLSYVTDEVKAQKLAEHFAAGSRDPGARTDAYFDPAGQDLLAGMLLAAALDRRPITQVYTWLTRPTDEEAVDILREHGYDLTADQVAGVVLAPDKQRGGVFGTAQQMASCLTNRQIARWVTHEGPAEARPQLDPVELVRDGGTLYSLSKEGRGTAGPLVTALTVAVVGAAEELAVTSPGGRLATPLLGVLDEAANVCRWRELPNLYSHYGSRGIVLMTILQSWSQGVDVWGESGMKKLWSAANIKCYGGGVSEAAFLEDLSRMVGEYDRESSSLSVGRGHRTVSRQLQRERILDVADLAAMPKGRALVLASGSRPALIRTQPWMNGPHADAVRASITAHDPQGERTIHDAETEALTVSSSLAQEPAP</sequence>
<feature type="domain" description="TraD/TraG TraM recognition site" evidence="7">
    <location>
        <begin position="416"/>
        <end position="534"/>
    </location>
</feature>
<keyword evidence="9" id="KW-1185">Reference proteome</keyword>
<evidence type="ECO:0000313" key="9">
    <source>
        <dbReference type="Proteomes" id="UP001500622"/>
    </source>
</evidence>
<reference evidence="9" key="1">
    <citation type="journal article" date="2019" name="Int. J. Syst. Evol. Microbiol.">
        <title>The Global Catalogue of Microorganisms (GCM) 10K type strain sequencing project: providing services to taxonomists for standard genome sequencing and annotation.</title>
        <authorList>
            <consortium name="The Broad Institute Genomics Platform"/>
            <consortium name="The Broad Institute Genome Sequencing Center for Infectious Disease"/>
            <person name="Wu L."/>
            <person name="Ma J."/>
        </authorList>
    </citation>
    <scope>NUCLEOTIDE SEQUENCE [LARGE SCALE GENOMIC DNA]</scope>
    <source>
        <strain evidence="9">JCM 17810</strain>
    </source>
</reference>
<proteinExistence type="predicted"/>
<dbReference type="Proteomes" id="UP001500622">
    <property type="component" value="Unassembled WGS sequence"/>
</dbReference>
<keyword evidence="5 6" id="KW-0472">Membrane</keyword>
<dbReference type="PANTHER" id="PTHR37937">
    <property type="entry name" value="CONJUGATIVE TRANSFER: DNA TRANSPORT"/>
    <property type="match status" value="1"/>
</dbReference>
<evidence type="ECO:0000256" key="1">
    <source>
        <dbReference type="ARBA" id="ARBA00004651"/>
    </source>
</evidence>
<dbReference type="Pfam" id="PF12696">
    <property type="entry name" value="TraG-D_C"/>
    <property type="match status" value="1"/>
</dbReference>
<feature type="transmembrane region" description="Helical" evidence="6">
    <location>
        <begin position="20"/>
        <end position="39"/>
    </location>
</feature>
<keyword evidence="4 6" id="KW-1133">Transmembrane helix</keyword>
<comment type="caution">
    <text evidence="8">The sequence shown here is derived from an EMBL/GenBank/DDBJ whole genome shotgun (WGS) entry which is preliminary data.</text>
</comment>